<accession>A0A217EGN9</accession>
<evidence type="ECO:0000313" key="2">
    <source>
        <dbReference type="EMBL" id="SNQ29655.1"/>
    </source>
</evidence>
<keyword evidence="1" id="KW-0812">Transmembrane</keyword>
<dbReference type="EMBL" id="FZLN01000002">
    <property type="protein sequence ID" value="SNQ29655.1"/>
    <property type="molecule type" value="Genomic_DNA"/>
</dbReference>
<feature type="transmembrane region" description="Helical" evidence="1">
    <location>
        <begin position="12"/>
        <end position="35"/>
    </location>
</feature>
<evidence type="ECO:0000313" key="3">
    <source>
        <dbReference type="Proteomes" id="UP000243463"/>
    </source>
</evidence>
<dbReference type="OrthoDB" id="6704960at2"/>
<keyword evidence="3" id="KW-1185">Reference proteome</keyword>
<dbReference type="AlphaFoldDB" id="A0A217EGN9"/>
<evidence type="ECO:0000256" key="1">
    <source>
        <dbReference type="SAM" id="Phobius"/>
    </source>
</evidence>
<organism evidence="2 3">
    <name type="scientific">Acinetobacter apis</name>
    <dbReference type="NCBI Taxonomy" id="1229165"/>
    <lineage>
        <taxon>Bacteria</taxon>
        <taxon>Pseudomonadati</taxon>
        <taxon>Pseudomonadota</taxon>
        <taxon>Gammaproteobacteria</taxon>
        <taxon>Moraxellales</taxon>
        <taxon>Moraxellaceae</taxon>
        <taxon>Acinetobacter</taxon>
    </lineage>
</organism>
<sequence>MGTNHIAQQRRLMTWAYIFMFLTLFTVVSGVLAYFMSARVAQSANAEVWIQAQALWVMRHVLLFICITLFGGLWLIPLHFYTWDAYQWVTACTVVGIIFLFIAWMILLNAFVKGFFKYLKNKAVF</sequence>
<protein>
    <submittedName>
        <fullName evidence="2">Uncharacterized protein</fullName>
    </submittedName>
</protein>
<keyword evidence="1" id="KW-1133">Transmembrane helix</keyword>
<name>A0A217EGN9_9GAMM</name>
<gene>
    <name evidence="2" type="ORF">SAMN05444584_1616</name>
</gene>
<dbReference type="RefSeq" id="WP_088823694.1">
    <property type="nucleotide sequence ID" value="NZ_FZLN01000002.1"/>
</dbReference>
<keyword evidence="1" id="KW-0472">Membrane</keyword>
<feature type="transmembrane region" description="Helical" evidence="1">
    <location>
        <begin position="56"/>
        <end position="76"/>
    </location>
</feature>
<reference evidence="3" key="1">
    <citation type="submission" date="2017-06" db="EMBL/GenBank/DDBJ databases">
        <authorList>
            <person name="Varghese N."/>
            <person name="Submissions S."/>
        </authorList>
    </citation>
    <scope>NUCLEOTIDE SEQUENCE [LARGE SCALE GENOMIC DNA]</scope>
    <source>
        <strain evidence="3">ANC 5114</strain>
    </source>
</reference>
<feature type="transmembrane region" description="Helical" evidence="1">
    <location>
        <begin position="88"/>
        <end position="112"/>
    </location>
</feature>
<dbReference type="Proteomes" id="UP000243463">
    <property type="component" value="Unassembled WGS sequence"/>
</dbReference>
<proteinExistence type="predicted"/>